<protein>
    <submittedName>
        <fullName evidence="2">Uncharacterized protein</fullName>
    </submittedName>
</protein>
<feature type="region of interest" description="Disordered" evidence="1">
    <location>
        <begin position="63"/>
        <end position="84"/>
    </location>
</feature>
<feature type="compositionally biased region" description="Low complexity" evidence="1">
    <location>
        <begin position="146"/>
        <end position="159"/>
    </location>
</feature>
<gene>
    <name evidence="2" type="ORF">ACJIZ3_022090</name>
</gene>
<dbReference type="Proteomes" id="UP001634393">
    <property type="component" value="Unassembled WGS sequence"/>
</dbReference>
<feature type="region of interest" description="Disordered" evidence="1">
    <location>
        <begin position="137"/>
        <end position="219"/>
    </location>
</feature>
<feature type="compositionally biased region" description="Polar residues" evidence="1">
    <location>
        <begin position="1"/>
        <end position="17"/>
    </location>
</feature>
<feature type="compositionally biased region" description="Basic and acidic residues" evidence="1">
    <location>
        <begin position="210"/>
        <end position="219"/>
    </location>
</feature>
<accession>A0ABD3SNY5</accession>
<feature type="compositionally biased region" description="Low complexity" evidence="1">
    <location>
        <begin position="485"/>
        <end position="495"/>
    </location>
</feature>
<keyword evidence="3" id="KW-1185">Reference proteome</keyword>
<evidence type="ECO:0000256" key="1">
    <source>
        <dbReference type="SAM" id="MobiDB-lite"/>
    </source>
</evidence>
<comment type="caution">
    <text evidence="2">The sequence shown here is derived from an EMBL/GenBank/DDBJ whole genome shotgun (WGS) entry which is preliminary data.</text>
</comment>
<feature type="region of interest" description="Disordered" evidence="1">
    <location>
        <begin position="408"/>
        <end position="434"/>
    </location>
</feature>
<reference evidence="2 3" key="1">
    <citation type="submission" date="2024-12" db="EMBL/GenBank/DDBJ databases">
        <title>The unique morphological basis and parallel evolutionary history of personate flowers in Penstemon.</title>
        <authorList>
            <person name="Depatie T.H."/>
            <person name="Wessinger C.A."/>
        </authorList>
    </citation>
    <scope>NUCLEOTIDE SEQUENCE [LARGE SCALE GENOMIC DNA]</scope>
    <source>
        <strain evidence="2">WTNN_2</strain>
        <tissue evidence="2">Leaf</tissue>
    </source>
</reference>
<proteinExistence type="predicted"/>
<feature type="region of interest" description="Disordered" evidence="1">
    <location>
        <begin position="470"/>
        <end position="495"/>
    </location>
</feature>
<dbReference type="InterPro" id="IPR021916">
    <property type="entry name" value="DUF3527"/>
</dbReference>
<organism evidence="2 3">
    <name type="scientific">Penstemon smallii</name>
    <dbReference type="NCBI Taxonomy" id="265156"/>
    <lineage>
        <taxon>Eukaryota</taxon>
        <taxon>Viridiplantae</taxon>
        <taxon>Streptophyta</taxon>
        <taxon>Embryophyta</taxon>
        <taxon>Tracheophyta</taxon>
        <taxon>Spermatophyta</taxon>
        <taxon>Magnoliopsida</taxon>
        <taxon>eudicotyledons</taxon>
        <taxon>Gunneridae</taxon>
        <taxon>Pentapetalae</taxon>
        <taxon>asterids</taxon>
        <taxon>lamiids</taxon>
        <taxon>Lamiales</taxon>
        <taxon>Plantaginaceae</taxon>
        <taxon>Cheloneae</taxon>
        <taxon>Penstemon</taxon>
    </lineage>
</organism>
<feature type="compositionally biased region" description="Polar residues" evidence="1">
    <location>
        <begin position="173"/>
        <end position="209"/>
    </location>
</feature>
<feature type="compositionally biased region" description="Basic and acidic residues" evidence="1">
    <location>
        <begin position="272"/>
        <end position="292"/>
    </location>
</feature>
<dbReference type="AlphaFoldDB" id="A0ABD3SNY5"/>
<dbReference type="EMBL" id="JBJXBP010000006">
    <property type="protein sequence ID" value="KAL3826061.1"/>
    <property type="molecule type" value="Genomic_DNA"/>
</dbReference>
<dbReference type="Pfam" id="PF12043">
    <property type="entry name" value="DUF3527"/>
    <property type="match status" value="2"/>
</dbReference>
<dbReference type="PANTHER" id="PTHR31390:SF12">
    <property type="entry name" value="PUTATIVE (DUF3527)-RELATED"/>
    <property type="match status" value="1"/>
</dbReference>
<feature type="region of interest" description="Disordered" evidence="1">
    <location>
        <begin position="267"/>
        <end position="300"/>
    </location>
</feature>
<name>A0ABD3SNY5_9LAMI</name>
<evidence type="ECO:0000313" key="3">
    <source>
        <dbReference type="Proteomes" id="UP001634393"/>
    </source>
</evidence>
<feature type="compositionally biased region" description="Basic and acidic residues" evidence="1">
    <location>
        <begin position="74"/>
        <end position="84"/>
    </location>
</feature>
<feature type="region of interest" description="Disordered" evidence="1">
    <location>
        <begin position="1"/>
        <end position="31"/>
    </location>
</feature>
<sequence length="796" mass="88786">MMSSSTKHSHGLVTTSRDMGHVLGQGKGPTQQQNLIQDKYKVGHPFGQPYLDTNCELKQNARTEKAIQSNQSKSSEHDRKSWHEHKTCNDDELVKHMSNLPGFLQQVEKKNSIQEKALNFGVLDWKRLEKWKYNERMPGKYPKKASSTSSNSFCSTSGTPKTSSNLKKLPSSHGVNPSSLYSGKQPISHSSRFSSPQRQPLPYQSSHLNSSKEEKNVIHHKEEKYVGGIKSREKETCNQEFQVAQSRPMDKQQDNFHKKMKFYKNSGCKTNLDNDKKKDTKKEMMSEKEASSPEKVNGLGRKSETRLVDKVNSTDSKNVVFLEPEHFSRSSHFKSRASVDGKLSEAIENRLSDCFSPLELDLSEFSDDIPHSCPLPSGATLDTESTLEPHNLVTSQAIDLNICTSARPSLSDEASDKTQSGVRGRPPSPTRRFSFNLGRMSRSFSFKESSAIPQLSSQYTAFKSGPVCPEVSPSIDNPERDKANPNSRARSSPLRRLLDPLLKYKGAQSSESIRPPNKSLHSTSFQALMQLTLKNGLPFFKFVVDNSSDMLAAVVKKLPTSGKSDSCLTFVFYSVHEVRKKSMNWMNQGSKSKSCSLGYNIVGQMKISSSYARECVLYEVDEQKPEFVPSKEIAAIVVKKAIERVNNMVVVLPGGVHGIPVKGKPSSLINRWRSNGSCDCGGWDIGCKLRILNDNNKSSSSSATDRFSLYMQGEEGKSKPIFSLEPFNNEFYSIELDTSMSLLEAFATCVAYLTCRNFSEILDTKDSDNMKKPADLQGQVPAKYMTCPPASPVGRI</sequence>
<dbReference type="PANTHER" id="PTHR31390">
    <property type="entry name" value="EXPRESSED PROTEIN"/>
    <property type="match status" value="1"/>
</dbReference>
<evidence type="ECO:0000313" key="2">
    <source>
        <dbReference type="EMBL" id="KAL3826061.1"/>
    </source>
</evidence>